<evidence type="ECO:0000313" key="4">
    <source>
        <dbReference type="EMBL" id="EDP54550.1"/>
    </source>
</evidence>
<dbReference type="GO" id="GO:0016616">
    <property type="term" value="F:oxidoreductase activity, acting on the CH-OH group of donors, NAD or NADP as acceptor"/>
    <property type="evidence" value="ECO:0007669"/>
    <property type="project" value="TreeGrafter"/>
</dbReference>
<dbReference type="Gene3D" id="3.40.50.720">
    <property type="entry name" value="NAD(P)-binding Rossmann-like Domain"/>
    <property type="match status" value="1"/>
</dbReference>
<evidence type="ECO:0000313" key="5">
    <source>
        <dbReference type="Proteomes" id="UP000001699"/>
    </source>
</evidence>
<dbReference type="OrthoDB" id="2735536at2759"/>
<keyword evidence="5" id="KW-1185">Reference proteome</keyword>
<dbReference type="FunFam" id="3.40.50.720:FF:000191">
    <property type="entry name" value="Methylglyoxal reductase (NADPH-dependent)"/>
    <property type="match status" value="1"/>
</dbReference>
<dbReference type="PANTHER" id="PTHR10366">
    <property type="entry name" value="NAD DEPENDENT EPIMERASE/DEHYDRATASE"/>
    <property type="match status" value="1"/>
</dbReference>
<dbReference type="InterPro" id="IPR036291">
    <property type="entry name" value="NAD(P)-bd_dom_sf"/>
</dbReference>
<dbReference type="SUPFAM" id="SSF51735">
    <property type="entry name" value="NAD(P)-binding Rossmann-fold domains"/>
    <property type="match status" value="1"/>
</dbReference>
<dbReference type="InterPro" id="IPR001509">
    <property type="entry name" value="Epimerase_deHydtase"/>
</dbReference>
<feature type="domain" description="NAD-dependent epimerase/dehydratase" evidence="3">
    <location>
        <begin position="26"/>
        <end position="284"/>
    </location>
</feature>
<dbReference type="AlphaFoldDB" id="B0XS64"/>
<dbReference type="PANTHER" id="PTHR10366:SF564">
    <property type="entry name" value="STEROL-4-ALPHA-CARBOXYLATE 3-DEHYDROGENASE, DECARBOXYLATING"/>
    <property type="match status" value="1"/>
</dbReference>
<proteinExistence type="inferred from homology"/>
<name>B0XS64_ASPFC</name>
<protein>
    <submittedName>
        <fullName evidence="4">Ketoreductase</fullName>
    </submittedName>
</protein>
<dbReference type="CDD" id="cd05227">
    <property type="entry name" value="AR_SDR_e"/>
    <property type="match status" value="1"/>
</dbReference>
<dbReference type="InterPro" id="IPR050425">
    <property type="entry name" value="NAD(P)_dehydrat-like"/>
</dbReference>
<dbReference type="HOGENOM" id="CLU_007383_9_2_1"/>
<comment type="similarity">
    <text evidence="2">Belongs to the NAD(P)-dependent epimerase/dehydratase family. Dihydroflavonol-4-reductase subfamily.</text>
</comment>
<gene>
    <name evidence="4" type="ORF">AFUB_026090</name>
</gene>
<organism evidence="4 5">
    <name type="scientific">Aspergillus fumigatus (strain CBS 144.89 / FGSC A1163 / CEA10)</name>
    <name type="common">Neosartorya fumigata</name>
    <dbReference type="NCBI Taxonomy" id="451804"/>
    <lineage>
        <taxon>Eukaryota</taxon>
        <taxon>Fungi</taxon>
        <taxon>Dikarya</taxon>
        <taxon>Ascomycota</taxon>
        <taxon>Pezizomycotina</taxon>
        <taxon>Eurotiomycetes</taxon>
        <taxon>Eurotiomycetidae</taxon>
        <taxon>Eurotiales</taxon>
        <taxon>Aspergillaceae</taxon>
        <taxon>Aspergillus</taxon>
        <taxon>Aspergillus subgen. Fumigati</taxon>
    </lineage>
</organism>
<accession>B0XS64</accession>
<evidence type="ECO:0000259" key="3">
    <source>
        <dbReference type="Pfam" id="PF01370"/>
    </source>
</evidence>
<dbReference type="EMBL" id="DS499595">
    <property type="protein sequence ID" value="EDP54550.1"/>
    <property type="molecule type" value="Genomic_DNA"/>
</dbReference>
<sequence>MVKVLLTGRHLQVLSGHLVCRLMLGLGGSGFIAAHCIDVLLARGYDVVVTVRSEEKGQKILEAHPNTPKERLSFVIVKDVAADGAFDEAVKSNPPFDYVLHTASPFHFNVIDPVKDFLDPAIKGTTGILKAIKAYAPTVKRVVITSSFAAIINPKQHAKEYSEENWNPVTWEEALDPSATYRGSKADICTHPKTFAEKAAWDFVEKEKPNFDIATINPPLVLGPIVHYLNSLDAINTSNKRIAEMVRGHCKDGLPPTGTFLWVDVRDVALAHVRAIEVPEAGGQRFFLTAGYFSNKAVANIIREAYPEIADRLPPKDSPDDTPADVYGFNNKKSIEVLGIQYRSLEQSVTETVKSLLAVGA</sequence>
<evidence type="ECO:0000256" key="2">
    <source>
        <dbReference type="ARBA" id="ARBA00023445"/>
    </source>
</evidence>
<dbReference type="Pfam" id="PF01370">
    <property type="entry name" value="Epimerase"/>
    <property type="match status" value="1"/>
</dbReference>
<evidence type="ECO:0000256" key="1">
    <source>
        <dbReference type="ARBA" id="ARBA00023002"/>
    </source>
</evidence>
<reference evidence="4 5" key="1">
    <citation type="journal article" date="2008" name="PLoS Genet.">
        <title>Genomic islands in the pathogenic filamentous fungus Aspergillus fumigatus.</title>
        <authorList>
            <person name="Fedorova N.D."/>
            <person name="Khaldi N."/>
            <person name="Joardar V.S."/>
            <person name="Maiti R."/>
            <person name="Amedeo P."/>
            <person name="Anderson M.J."/>
            <person name="Crabtree J."/>
            <person name="Silva J.C."/>
            <person name="Badger J.H."/>
            <person name="Albarraq A."/>
            <person name="Angiuoli S."/>
            <person name="Bussey H."/>
            <person name="Bowyer P."/>
            <person name="Cotty P.J."/>
            <person name="Dyer P.S."/>
            <person name="Egan A."/>
            <person name="Galens K."/>
            <person name="Fraser-Liggett C.M."/>
            <person name="Haas B.J."/>
            <person name="Inman J.M."/>
            <person name="Kent R."/>
            <person name="Lemieux S."/>
            <person name="Malavazi I."/>
            <person name="Orvis J."/>
            <person name="Roemer T."/>
            <person name="Ronning C.M."/>
            <person name="Sundaram J.P."/>
            <person name="Sutton G."/>
            <person name="Turner G."/>
            <person name="Venter J.C."/>
            <person name="White O.R."/>
            <person name="Whitty B.R."/>
            <person name="Youngman P."/>
            <person name="Wolfe K.H."/>
            <person name="Goldman G.H."/>
            <person name="Wortman J.R."/>
            <person name="Jiang B."/>
            <person name="Denning D.W."/>
            <person name="Nierman W.C."/>
        </authorList>
    </citation>
    <scope>NUCLEOTIDE SEQUENCE [LARGE SCALE GENOMIC DNA]</scope>
    <source>
        <strain evidence="5">CBS 144.89 / FGSC A1163 / CEA10</strain>
    </source>
</reference>
<dbReference type="PhylomeDB" id="B0XS64"/>
<dbReference type="Proteomes" id="UP000001699">
    <property type="component" value="Unassembled WGS sequence"/>
</dbReference>
<keyword evidence="1" id="KW-0560">Oxidoreductase</keyword>